<keyword evidence="4" id="KW-1185">Reference proteome</keyword>
<evidence type="ECO:0000256" key="1">
    <source>
        <dbReference type="ARBA" id="ARBA00023172"/>
    </source>
</evidence>
<evidence type="ECO:0000313" key="4">
    <source>
        <dbReference type="Proteomes" id="UP000653358"/>
    </source>
</evidence>
<keyword evidence="1" id="KW-0233">DNA recombination</keyword>
<dbReference type="InterPro" id="IPR013762">
    <property type="entry name" value="Integrase-like_cat_sf"/>
</dbReference>
<organism evidence="3 4">
    <name type="scientific">Acetobacterium tundrae</name>
    <dbReference type="NCBI Taxonomy" id="132932"/>
    <lineage>
        <taxon>Bacteria</taxon>
        <taxon>Bacillati</taxon>
        <taxon>Bacillota</taxon>
        <taxon>Clostridia</taxon>
        <taxon>Eubacteriales</taxon>
        <taxon>Eubacteriaceae</taxon>
        <taxon>Acetobacterium</taxon>
    </lineage>
</organism>
<evidence type="ECO:0000313" key="3">
    <source>
        <dbReference type="EMBL" id="MBC3797873.1"/>
    </source>
</evidence>
<dbReference type="InterPro" id="IPR002104">
    <property type="entry name" value="Integrase_catalytic"/>
</dbReference>
<dbReference type="Proteomes" id="UP000653358">
    <property type="component" value="Unassembled WGS sequence"/>
</dbReference>
<dbReference type="Pfam" id="PF00589">
    <property type="entry name" value="Phage_integrase"/>
    <property type="match status" value="1"/>
</dbReference>
<proteinExistence type="predicted"/>
<gene>
    <name evidence="3" type="ORF">GH807_12540</name>
</gene>
<feature type="domain" description="Tyr recombinase" evidence="2">
    <location>
        <begin position="1"/>
        <end position="53"/>
    </location>
</feature>
<sequence>MHIHSLLHTNASILIASGVDLKTVSSRLVHSNLSTTGNIYAHVINSADAKARDALDHILVTKARKAQ</sequence>
<dbReference type="PROSITE" id="PS51898">
    <property type="entry name" value="TYR_RECOMBINASE"/>
    <property type="match status" value="1"/>
</dbReference>
<reference evidence="3 4" key="1">
    <citation type="journal article" date="2020" name="mSystems">
        <title>Defining Genomic and Predicted Metabolic Features of the Acetobacterium Genus.</title>
        <authorList>
            <person name="Ross D.E."/>
            <person name="Marshall C.W."/>
            <person name="Gulliver D."/>
            <person name="May H.D."/>
            <person name="Norman R.S."/>
        </authorList>
    </citation>
    <scope>NUCLEOTIDE SEQUENCE [LARGE SCALE GENOMIC DNA]</scope>
    <source>
        <strain evidence="3 4">DSM 9173</strain>
    </source>
</reference>
<dbReference type="SUPFAM" id="SSF56349">
    <property type="entry name" value="DNA breaking-rejoining enzymes"/>
    <property type="match status" value="1"/>
</dbReference>
<accession>A0ABR6WMZ5</accession>
<evidence type="ECO:0000259" key="2">
    <source>
        <dbReference type="PROSITE" id="PS51898"/>
    </source>
</evidence>
<dbReference type="InterPro" id="IPR011010">
    <property type="entry name" value="DNA_brk_join_enz"/>
</dbReference>
<protein>
    <submittedName>
        <fullName evidence="3">Tyrosine-type recombinase/integrase</fullName>
    </submittedName>
</protein>
<name>A0ABR6WMZ5_9FIRM</name>
<dbReference type="EMBL" id="WJBB01000016">
    <property type="protein sequence ID" value="MBC3797873.1"/>
    <property type="molecule type" value="Genomic_DNA"/>
</dbReference>
<dbReference type="Gene3D" id="1.10.443.10">
    <property type="entry name" value="Intergrase catalytic core"/>
    <property type="match status" value="1"/>
</dbReference>
<comment type="caution">
    <text evidence="3">The sequence shown here is derived from an EMBL/GenBank/DDBJ whole genome shotgun (WGS) entry which is preliminary data.</text>
</comment>